<accession>A0A814XLZ2</accession>
<dbReference type="Proteomes" id="UP000663832">
    <property type="component" value="Unassembled WGS sequence"/>
</dbReference>
<name>A0A814XLZ2_9BILA</name>
<dbReference type="PROSITE" id="PS00606">
    <property type="entry name" value="KS3_1"/>
    <property type="match status" value="1"/>
</dbReference>
<feature type="region of interest" description="N-terminal hotdog fold" evidence="7">
    <location>
        <begin position="957"/>
        <end position="1115"/>
    </location>
</feature>
<dbReference type="InterPro" id="IPR013154">
    <property type="entry name" value="ADH-like_N"/>
</dbReference>
<keyword evidence="6" id="KW-0012">Acyltransferase</keyword>
<dbReference type="Pfam" id="PF08240">
    <property type="entry name" value="ADH_N"/>
    <property type="match status" value="1"/>
</dbReference>
<proteinExistence type="predicted"/>
<dbReference type="PANTHER" id="PTHR45681">
    <property type="entry name" value="POLYKETIDE SYNTHASE 44-RELATED"/>
    <property type="match status" value="1"/>
</dbReference>
<dbReference type="SUPFAM" id="SSF53901">
    <property type="entry name" value="Thiolase-like"/>
    <property type="match status" value="1"/>
</dbReference>
<dbReference type="Pfam" id="PF16197">
    <property type="entry name" value="KAsynt_C_assoc"/>
    <property type="match status" value="1"/>
</dbReference>
<dbReference type="CDD" id="cd05195">
    <property type="entry name" value="enoyl_red"/>
    <property type="match status" value="1"/>
</dbReference>
<sequence>MSTSNNRLEPVAIVGIACEFAGDIHSANDLWHVLKDSRDVGSAISRDRLDLESYCAHMFNKDNDGQFRQKLIRRGYFLSNNQWDMFEPSFFGLSDAEAGSIDPCHRLLMLKFVHLLDDAGYSMEKMNGSRTSVHIGQFSIDHAITSFRMEPEHRSRFHGPNSLLYNAAARLSYHFNLQGPNVSLDVACSSSLEAVHLAVQSLRTNEADMAICGGVNAVYSPENLVNGLIMGAVSPDGRSRSFSVDANGYAKGDGLGLLLLKRLSDAERDNDRIYCVLRDVLSNHDGNEDKNSFVVPSTAGQARLFNDIYKRADFDPRRIFYVEAHGTGTPVGDPIEANCLGQFFNRSCFDPPLLIGSVKSNLGHAEGAAGFAGLIKIAMCMHHRTIPPNMHFTSLNPNIEAQRYNLHVVQHPVPFPSGNNIDSIAMGINSFGIGGNNVHAIVEEYHPSKTSAMNRSENDMKSKQYFIFIFSTKSRKSLNHQVSQFNQWLQKTSVADVESNHSVLQRISQQLLLKRTISHAHLAVFVFADIKQLQEQINAFLVEESLLGLSIFIRPAITLAKICFVFSGQGPQWWAMGRQLYESEPVFTRWIQLIDAKMTKINNGEWRLLEELIDKKSEDESRINDTNVAQPALFAIQVGLAALLVSWNIYPSTIVSHSAGDQAAAFVAGRLTLQEAVRIVYHRSRLQNRNTRQGGRMLAVSMSEEEVQNKLLKGIEHLVCIAVVNSPRSVTLSGDENIIDELQQTLSTFYPNVFKARLRIENAFHSYQMDRFDIEKEMLSSLKDIQGLPLKDSQQIFNPKCAKANLYSSVTGGKLSDQIPVDAHYWWSNVRQCVRFRDAMASIQQHDAPTVFLELSPHPVLATSIGECYQSTNSHPLILPTLKRKENEQITLLTSLAQLTTSSHVWQHYFHTRDISPMIDNEQLFDDFPLYAFDLSSCWYESKDSVITRLANRIPIHPLLGVRQLTGQTSATWKSLLNVNLPQYAYLKDHKIQDAILFPAVAYLELVTAACHQLFLPSAAKQSSLVLKQIKFVKALSLNEHELTEVFTQIVIPVREWFVYSRPWTSAGSDCMRSSGMASIDIVDSFVDPETLNQYSLREFTLHAHGYIEMDGVQQKLTTLLSSSATYNTWSTSDVTSIYTHLLTRGYQYGPSFRNIQSLCGTTSTVIAQIQNNLDAIIDLSCYHLLHPSMLDTFLQPPVLLLPGVDCTVLPVSIHKFTVTNKVNTPHSNVELRGNYHDTVSGLSQERTYTCDLLILPSNDMTINEPMFIFEGLIYQQVQGVQSGRWALEKSIFDKLNAAADLPNVGRCGQLDTVINDYCMEKRWMDSPIITSVAGSLPSLDQIRSDGIDVVSNQDLIDSIEPFNELAACYAQLAIKDLDLSILDNKYRPLLNACNSLVTILHEPITLHSTQIRLRYLIDRFPRLKPLLISLDTYGSRLKDVFTGEQNGFDIFLGNSETERALQQIKTIISGNKTQQIFHAICRHLHIVNDQSSHGSFNDRRLRVLWFARGEHLDALPALHLLLNLSRQTSLWIDLHYVDMDPVQLAQAEQLFETHLVDQTHLNIIYDQTIDLFNNEILEKIPFESFDIVFAANKLQDCEDLMRSLVNLRHLLVPNGLLLLLELTDVPLYFDLIFGLLDHWWLPSSNKRALHDIHQWSTVLQEIGGFENVETVMSEYESTLIIARKTISHNVLQTLDERKHQAWLIFAKNDPQSLGHNIIPLLPCSNIRFLDISTSTIDKIRSVLQTMMTTYKQLYIVFAWPFEQTCLSDNSDLAFKEQEESICGIFIQLLQIIHAVSPNFLPFIFVITRHAQLNTGSECNIIQSPLIGLVRSLMVEYEQHRLKLIDLQAPLTMINDSGLVHALVQYMVTSRYIKITDEIVLRLDTYEKKVKHITWHYEMLRTHDKKEEQSELKQSSIIPQQDVNQQPFCLRVPPSRFLTELTWSPDNRAKELLPGMVEVQIHCVGINFRDVLKARGLYPHTRKFAQLDEHQPHMNRDTEPGSDFVGTIIRACPSVSFQPGDHVIGISVRGVFHSHITVDSTQVVRIPSECTLTDEQLSVMPVICLTVIYSLKYRVHLRRDQTVLIHAATGGAGQICIQYCQWIGARVLATAGTEEKRRFLREHCGVEHVFNSRDTSFVSGVRSILPHGVDVVINSLSGILLQESIKLLADHGHFVEWGKRDVFGKTQLSMFDFRSDCSFHVIDLVSLCQRHRDICSAMLQEMIDLLIQGKLKTIEPTVVYEPSQVIDAFMRCNSGQVMGKAVVRLTNSNEPLSLNSVHHNNLSEDNDIMFPSNVCQQGTILISGGFGGLGLTMSRWMIEKRSVKRIILMSRRTLAELEQSSNPQYDDWLRLKQTTHEYQAHVDVVQADVTNFDQVYDLIEKLSRTSYPIRGVIHSAVVAEDRTLAKMTQEYLAHVLAAKVRGAWILHQVTQLTHAPLHFFVMFSSIRNHLLEVASSGYNAGNQFLDALAYYRMTQLSLPALSVSLPAVSGAGMFHRQRDMLSTLQSTHGFEVLPPIAVFELIERFHTNQKTCPCPVIFAVNWQKLYERRHKIPIFQLNIIVEERYTVINLTNVSTASKGLNSTTTLNLNRKETIIERIQMAVARILGAADIDRILVDRSLTSQGMDSLAALSLYNWLGQETSVYVPLVDLLQGYSIEIIATVIQNKLNERHQAVSTITKGEHMDADLIKEHEIKLSHNSNYTGIENITCLQHSLQCYGDVFFCITEQSPTNTNNLNKLFIDKIFDQQSQTKSAVIYAIKIPSVTSTTSTSARDMILQMRRVQPRGPYQLVAVRNNQEEIIAHEMIKQLKDHLMIIDSRLLLLDK</sequence>
<dbReference type="SUPFAM" id="SSF51735">
    <property type="entry name" value="NAD(P)-binding Rossmann-fold domains"/>
    <property type="match status" value="3"/>
</dbReference>
<dbReference type="Gene3D" id="3.40.366.10">
    <property type="entry name" value="Malonyl-Coenzyme A Acyl Carrier Protein, domain 2"/>
    <property type="match status" value="1"/>
</dbReference>
<comment type="caution">
    <text evidence="11">The sequence shown here is derived from an EMBL/GenBank/DDBJ whole genome shotgun (WGS) entry which is preliminary data.</text>
</comment>
<dbReference type="GO" id="GO:0016491">
    <property type="term" value="F:oxidoreductase activity"/>
    <property type="evidence" value="ECO:0007669"/>
    <property type="project" value="InterPro"/>
</dbReference>
<dbReference type="InterPro" id="IPR016039">
    <property type="entry name" value="Thiolase-like"/>
</dbReference>
<dbReference type="Gene3D" id="1.10.1200.10">
    <property type="entry name" value="ACP-like"/>
    <property type="match status" value="1"/>
</dbReference>
<feature type="domain" description="PKS/mFAS DH" evidence="10">
    <location>
        <begin position="957"/>
        <end position="1284"/>
    </location>
</feature>
<dbReference type="Pfam" id="PF08659">
    <property type="entry name" value="KR"/>
    <property type="match status" value="1"/>
</dbReference>
<dbReference type="InterPro" id="IPR036736">
    <property type="entry name" value="ACP-like_sf"/>
</dbReference>
<dbReference type="SUPFAM" id="SSF52151">
    <property type="entry name" value="FabD/lysophospholipase-like"/>
    <property type="match status" value="1"/>
</dbReference>
<dbReference type="Gene3D" id="3.40.50.720">
    <property type="entry name" value="NAD(P)-binding Rossmann-like Domain"/>
    <property type="match status" value="2"/>
</dbReference>
<dbReference type="SUPFAM" id="SSF47336">
    <property type="entry name" value="ACP-like"/>
    <property type="match status" value="1"/>
</dbReference>
<evidence type="ECO:0000313" key="12">
    <source>
        <dbReference type="EMBL" id="CAF1608038.1"/>
    </source>
</evidence>
<feature type="active site" description="Proton donor; for dehydratase activity" evidence="7">
    <location>
        <position position="1192"/>
    </location>
</feature>
<dbReference type="Pfam" id="PF00107">
    <property type="entry name" value="ADH_zinc_N"/>
    <property type="match status" value="1"/>
</dbReference>
<evidence type="ECO:0000313" key="11">
    <source>
        <dbReference type="EMBL" id="CAF1217701.1"/>
    </source>
</evidence>
<keyword evidence="5" id="KW-0511">Multifunctional enzyme</keyword>
<dbReference type="Gene3D" id="3.10.129.110">
    <property type="entry name" value="Polyketide synthase dehydratase"/>
    <property type="match status" value="1"/>
</dbReference>
<evidence type="ECO:0000259" key="8">
    <source>
        <dbReference type="PROSITE" id="PS50075"/>
    </source>
</evidence>
<keyword evidence="1" id="KW-0596">Phosphopantetheine</keyword>
<evidence type="ECO:0000313" key="14">
    <source>
        <dbReference type="Proteomes" id="UP000663877"/>
    </source>
</evidence>
<evidence type="ECO:0000256" key="4">
    <source>
        <dbReference type="ARBA" id="ARBA00022857"/>
    </source>
</evidence>
<dbReference type="Gene3D" id="3.90.180.10">
    <property type="entry name" value="Medium-chain alcohol dehydrogenases, catalytic domain"/>
    <property type="match status" value="1"/>
</dbReference>
<evidence type="ECO:0000259" key="9">
    <source>
        <dbReference type="PROSITE" id="PS52004"/>
    </source>
</evidence>
<keyword evidence="3" id="KW-0808">Transferase</keyword>
<dbReference type="SMART" id="SM00826">
    <property type="entry name" value="PKS_DH"/>
    <property type="match status" value="1"/>
</dbReference>
<dbReference type="InterPro" id="IPR050444">
    <property type="entry name" value="Polyketide_Synthase"/>
</dbReference>
<keyword evidence="4" id="KW-0521">NADP</keyword>
<dbReference type="GO" id="GO:0031177">
    <property type="term" value="F:phosphopantetheine binding"/>
    <property type="evidence" value="ECO:0007669"/>
    <property type="project" value="InterPro"/>
</dbReference>
<dbReference type="PROSITE" id="PS52019">
    <property type="entry name" value="PKS_MFAS_DH"/>
    <property type="match status" value="1"/>
</dbReference>
<evidence type="ECO:0000256" key="1">
    <source>
        <dbReference type="ARBA" id="ARBA00022450"/>
    </source>
</evidence>
<dbReference type="PROSITE" id="PS52004">
    <property type="entry name" value="KS3_2"/>
    <property type="match status" value="1"/>
</dbReference>
<keyword evidence="13" id="KW-1185">Reference proteome</keyword>
<dbReference type="CDD" id="cd00833">
    <property type="entry name" value="PKS"/>
    <property type="match status" value="1"/>
</dbReference>
<dbReference type="Pfam" id="PF14765">
    <property type="entry name" value="PS-DH"/>
    <property type="match status" value="1"/>
</dbReference>
<dbReference type="InterPro" id="IPR014031">
    <property type="entry name" value="Ketoacyl_synth_C"/>
</dbReference>
<protein>
    <recommendedName>
        <fullName evidence="15">Polyketide synthase</fullName>
    </recommendedName>
</protein>
<dbReference type="Pfam" id="PF00109">
    <property type="entry name" value="ketoacyl-synt"/>
    <property type="match status" value="1"/>
</dbReference>
<feature type="domain" description="Carrier" evidence="8">
    <location>
        <begin position="2592"/>
        <end position="2667"/>
    </location>
</feature>
<keyword evidence="2" id="KW-0597">Phosphoprotein</keyword>
<dbReference type="PROSITE" id="PS50075">
    <property type="entry name" value="CARRIER"/>
    <property type="match status" value="1"/>
</dbReference>
<evidence type="ECO:0000256" key="3">
    <source>
        <dbReference type="ARBA" id="ARBA00022679"/>
    </source>
</evidence>
<dbReference type="PANTHER" id="PTHR45681:SF6">
    <property type="entry name" value="POLYKETIDE SYNTHASE 37"/>
    <property type="match status" value="1"/>
</dbReference>
<dbReference type="InterPro" id="IPR011032">
    <property type="entry name" value="GroES-like_sf"/>
</dbReference>
<dbReference type="Pfam" id="PF23297">
    <property type="entry name" value="ACP_SdgA_C"/>
    <property type="match status" value="1"/>
</dbReference>
<dbReference type="InterPro" id="IPR016035">
    <property type="entry name" value="Acyl_Trfase/lysoPLipase"/>
</dbReference>
<dbReference type="Pfam" id="PF21089">
    <property type="entry name" value="PKS_DH_N"/>
    <property type="match status" value="1"/>
</dbReference>
<dbReference type="InterPro" id="IPR014043">
    <property type="entry name" value="Acyl_transferase_dom"/>
</dbReference>
<dbReference type="InterPro" id="IPR009081">
    <property type="entry name" value="PP-bd_ACP"/>
</dbReference>
<dbReference type="GO" id="GO:0044550">
    <property type="term" value="P:secondary metabolite biosynthetic process"/>
    <property type="evidence" value="ECO:0007669"/>
    <property type="project" value="UniProtKB-ARBA"/>
</dbReference>
<dbReference type="InterPro" id="IPR032821">
    <property type="entry name" value="PKS_assoc"/>
</dbReference>
<dbReference type="InterPro" id="IPR020843">
    <property type="entry name" value="ER"/>
</dbReference>
<dbReference type="InterPro" id="IPR018201">
    <property type="entry name" value="Ketoacyl_synth_AS"/>
</dbReference>
<dbReference type="InterPro" id="IPR013968">
    <property type="entry name" value="PKS_KR"/>
</dbReference>
<dbReference type="InterPro" id="IPR049900">
    <property type="entry name" value="PKS_mFAS_DH"/>
</dbReference>
<dbReference type="UniPathway" id="UPA00094"/>
<dbReference type="SUPFAM" id="SSF55048">
    <property type="entry name" value="Probable ACP-binding domain of malonyl-CoA ACP transacylase"/>
    <property type="match status" value="1"/>
</dbReference>
<dbReference type="SMART" id="SM00827">
    <property type="entry name" value="PKS_AT"/>
    <property type="match status" value="1"/>
</dbReference>
<dbReference type="EMBL" id="CAJNOM010001441">
    <property type="protein sequence ID" value="CAF1608038.1"/>
    <property type="molecule type" value="Genomic_DNA"/>
</dbReference>
<dbReference type="InterPro" id="IPR014030">
    <property type="entry name" value="Ketoacyl_synth_N"/>
</dbReference>
<dbReference type="SUPFAM" id="SSF53335">
    <property type="entry name" value="S-adenosyl-L-methionine-dependent methyltransferases"/>
    <property type="match status" value="1"/>
</dbReference>
<dbReference type="EMBL" id="CAJNOI010000266">
    <property type="protein sequence ID" value="CAF1217701.1"/>
    <property type="molecule type" value="Genomic_DNA"/>
</dbReference>
<dbReference type="InterPro" id="IPR020841">
    <property type="entry name" value="PKS_Beta-ketoAc_synthase_dom"/>
</dbReference>
<evidence type="ECO:0000313" key="13">
    <source>
        <dbReference type="Proteomes" id="UP000663832"/>
    </source>
</evidence>
<dbReference type="SMART" id="SM00823">
    <property type="entry name" value="PKS_PP"/>
    <property type="match status" value="1"/>
</dbReference>
<organism evidence="11 14">
    <name type="scientific">Adineta steineri</name>
    <dbReference type="NCBI Taxonomy" id="433720"/>
    <lineage>
        <taxon>Eukaryota</taxon>
        <taxon>Metazoa</taxon>
        <taxon>Spiralia</taxon>
        <taxon>Gnathifera</taxon>
        <taxon>Rotifera</taxon>
        <taxon>Eurotatoria</taxon>
        <taxon>Bdelloidea</taxon>
        <taxon>Adinetida</taxon>
        <taxon>Adinetidae</taxon>
        <taxon>Adineta</taxon>
    </lineage>
</organism>
<evidence type="ECO:0000256" key="5">
    <source>
        <dbReference type="ARBA" id="ARBA00023268"/>
    </source>
</evidence>
<feature type="domain" description="Ketosynthase family 3 (KS3)" evidence="9">
    <location>
        <begin position="8"/>
        <end position="444"/>
    </location>
</feature>
<dbReference type="InterPro" id="IPR036291">
    <property type="entry name" value="NAD(P)-bd_dom_sf"/>
</dbReference>
<dbReference type="InterPro" id="IPR020807">
    <property type="entry name" value="PKS_DH"/>
</dbReference>
<dbReference type="OrthoDB" id="329835at2759"/>
<dbReference type="InterPro" id="IPR001227">
    <property type="entry name" value="Ac_transferase_dom_sf"/>
</dbReference>
<dbReference type="InterPro" id="IPR042104">
    <property type="entry name" value="PKS_dehydratase_sf"/>
</dbReference>
<dbReference type="InterPro" id="IPR029063">
    <property type="entry name" value="SAM-dependent_MTases_sf"/>
</dbReference>
<evidence type="ECO:0000259" key="10">
    <source>
        <dbReference type="PROSITE" id="PS52019"/>
    </source>
</evidence>
<reference evidence="11" key="1">
    <citation type="submission" date="2021-02" db="EMBL/GenBank/DDBJ databases">
        <authorList>
            <person name="Nowell W R."/>
        </authorList>
    </citation>
    <scope>NUCLEOTIDE SEQUENCE</scope>
</reference>
<feature type="active site" description="Proton acceptor; for dehydratase activity" evidence="7">
    <location>
        <position position="990"/>
    </location>
</feature>
<dbReference type="Pfam" id="PF00698">
    <property type="entry name" value="Acyl_transf_1"/>
    <property type="match status" value="1"/>
</dbReference>
<evidence type="ECO:0000256" key="6">
    <source>
        <dbReference type="ARBA" id="ARBA00023315"/>
    </source>
</evidence>
<dbReference type="InterPro" id="IPR020806">
    <property type="entry name" value="PKS_PP-bd"/>
</dbReference>
<dbReference type="SMART" id="SM00829">
    <property type="entry name" value="PKS_ER"/>
    <property type="match status" value="1"/>
</dbReference>
<evidence type="ECO:0008006" key="15">
    <source>
        <dbReference type="Google" id="ProtNLM"/>
    </source>
</evidence>
<dbReference type="GO" id="GO:0004315">
    <property type="term" value="F:3-oxoacyl-[acyl-carrier-protein] synthase activity"/>
    <property type="evidence" value="ECO:0007669"/>
    <property type="project" value="InterPro"/>
</dbReference>
<dbReference type="SUPFAM" id="SSF50129">
    <property type="entry name" value="GroES-like"/>
    <property type="match status" value="1"/>
</dbReference>
<dbReference type="GO" id="GO:0006633">
    <property type="term" value="P:fatty acid biosynthetic process"/>
    <property type="evidence" value="ECO:0007669"/>
    <property type="project" value="UniProtKB-UniPathway"/>
</dbReference>
<evidence type="ECO:0000256" key="2">
    <source>
        <dbReference type="ARBA" id="ARBA00022553"/>
    </source>
</evidence>
<dbReference type="InterPro" id="IPR013149">
    <property type="entry name" value="ADH-like_C"/>
</dbReference>
<evidence type="ECO:0000256" key="7">
    <source>
        <dbReference type="PROSITE-ProRule" id="PRU01363"/>
    </source>
</evidence>
<dbReference type="Gene3D" id="3.40.50.150">
    <property type="entry name" value="Vaccinia Virus protein VP39"/>
    <property type="match status" value="1"/>
</dbReference>
<dbReference type="InterPro" id="IPR049552">
    <property type="entry name" value="PKS_DH_N"/>
</dbReference>
<gene>
    <name evidence="11" type="ORF">BJG266_LOCUS27803</name>
    <name evidence="12" type="ORF">QVE165_LOCUS53632</name>
</gene>
<dbReference type="InterPro" id="IPR057326">
    <property type="entry name" value="KR_dom"/>
</dbReference>
<feature type="region of interest" description="C-terminal hotdog fold" evidence="7">
    <location>
        <begin position="1129"/>
        <end position="1284"/>
    </location>
</feature>
<dbReference type="InterPro" id="IPR016036">
    <property type="entry name" value="Malonyl_transacylase_ACP-bd"/>
</dbReference>
<dbReference type="Gene3D" id="3.30.70.3290">
    <property type="match status" value="1"/>
</dbReference>
<dbReference type="SMART" id="SM00822">
    <property type="entry name" value="PKS_KR"/>
    <property type="match status" value="1"/>
</dbReference>
<dbReference type="SMART" id="SM00825">
    <property type="entry name" value="PKS_KS"/>
    <property type="match status" value="1"/>
</dbReference>
<dbReference type="Pfam" id="PF02801">
    <property type="entry name" value="Ketoacyl-synt_C"/>
    <property type="match status" value="1"/>
</dbReference>
<dbReference type="InterPro" id="IPR049551">
    <property type="entry name" value="PKS_DH_C"/>
</dbReference>
<dbReference type="Gene3D" id="3.40.47.10">
    <property type="match status" value="1"/>
</dbReference>
<dbReference type="Proteomes" id="UP000663877">
    <property type="component" value="Unassembled WGS sequence"/>
</dbReference>